<dbReference type="Pfam" id="PF00392">
    <property type="entry name" value="GntR"/>
    <property type="match status" value="1"/>
</dbReference>
<evidence type="ECO:0000259" key="6">
    <source>
        <dbReference type="PROSITE" id="PS50949"/>
    </source>
</evidence>
<dbReference type="SUPFAM" id="SSF46785">
    <property type="entry name" value="Winged helix' DNA-binding domain"/>
    <property type="match status" value="1"/>
</dbReference>
<sequence>MKSRSDFAYQAIYRYLARLADEKQGGLLLKMPSLRQLANRLGVSISTVQRAYSLLEKEGRVYSLAKSGYYSAPLGQDRLVGADCEGDLLQVLQHNAQRPGMVLLGGDDPTLLHPLESPLLAMERELIRHYPRPQAPGFQPFGDAELRSALAACYTLNAEHCWHADHVYIAPDLSGAFKAVLETLGLRGAKVLVESPCAWTLLHLLQSFDIQVVELPLDQGGNHDPEGLDDLLQTNHIGLVVLPSGLSPVRGSVRLPANNQAIATVLNRHKVWVLENDTHSELQFVPDPFRLRHLIDPQRLVIIGAFDKRLGPEAPYGYLLCQNLEAQWQRYFLLRAFKMPPVRQRAIARLCSNGRLDAYLKVLRETLIMRAQSMTQLLDEHMGGLLRYEVPEGGCGVWVESVSVVDMRQVFDVLLAQRIVVTPGELFSLRGDYGQYLRLSFAIDWSCDPVIWPTALAEALKGARHA</sequence>
<dbReference type="Proteomes" id="UP000050523">
    <property type="component" value="Unassembled WGS sequence"/>
</dbReference>
<dbReference type="Pfam" id="PF00155">
    <property type="entry name" value="Aminotran_1_2"/>
    <property type="match status" value="1"/>
</dbReference>
<dbReference type="GO" id="GO:0030170">
    <property type="term" value="F:pyridoxal phosphate binding"/>
    <property type="evidence" value="ECO:0007669"/>
    <property type="project" value="InterPro"/>
</dbReference>
<dbReference type="RefSeq" id="WP_054997345.1">
    <property type="nucleotide sequence ID" value="NZ_LJRO01000090.1"/>
</dbReference>
<dbReference type="InterPro" id="IPR004839">
    <property type="entry name" value="Aminotransferase_I/II_large"/>
</dbReference>
<reference evidence="7 8" key="1">
    <citation type="submission" date="2015-09" db="EMBL/GenBank/DDBJ databases">
        <title>Genome announcement of multiple Pseudomonas syringae strains.</title>
        <authorList>
            <person name="Thakur S."/>
            <person name="Wang P.W."/>
            <person name="Gong Y."/>
            <person name="Weir B.S."/>
            <person name="Guttman D.S."/>
        </authorList>
    </citation>
    <scope>NUCLEOTIDE SEQUENCE [LARGE SCALE GENOMIC DNA]</scope>
    <source>
        <strain evidence="7 8">ICMP9151</strain>
    </source>
</reference>
<evidence type="ECO:0000256" key="3">
    <source>
        <dbReference type="ARBA" id="ARBA00023015"/>
    </source>
</evidence>
<keyword evidence="5" id="KW-0804">Transcription</keyword>
<evidence type="ECO:0000256" key="4">
    <source>
        <dbReference type="ARBA" id="ARBA00023125"/>
    </source>
</evidence>
<evidence type="ECO:0000256" key="5">
    <source>
        <dbReference type="ARBA" id="ARBA00023163"/>
    </source>
</evidence>
<evidence type="ECO:0000256" key="1">
    <source>
        <dbReference type="ARBA" id="ARBA00005384"/>
    </source>
</evidence>
<dbReference type="InterPro" id="IPR036390">
    <property type="entry name" value="WH_DNA-bd_sf"/>
</dbReference>
<feature type="domain" description="HTH gntR-type" evidence="6">
    <location>
        <begin position="6"/>
        <end position="74"/>
    </location>
</feature>
<organism evidence="7 8">
    <name type="scientific">Pseudomonas tremae</name>
    <dbReference type="NCBI Taxonomy" id="200454"/>
    <lineage>
        <taxon>Bacteria</taxon>
        <taxon>Pseudomonadati</taxon>
        <taxon>Pseudomonadota</taxon>
        <taxon>Gammaproteobacteria</taxon>
        <taxon>Pseudomonadales</taxon>
        <taxon>Pseudomonadaceae</taxon>
        <taxon>Pseudomonas</taxon>
    </lineage>
</organism>
<dbReference type="InterPro" id="IPR015421">
    <property type="entry name" value="PyrdxlP-dep_Trfase_major"/>
</dbReference>
<dbReference type="GO" id="GO:0003677">
    <property type="term" value="F:DNA binding"/>
    <property type="evidence" value="ECO:0007669"/>
    <property type="project" value="UniProtKB-KW"/>
</dbReference>
<dbReference type="AlphaFoldDB" id="A0AA40TW66"/>
<dbReference type="Gene3D" id="3.40.640.10">
    <property type="entry name" value="Type I PLP-dependent aspartate aminotransferase-like (Major domain)"/>
    <property type="match status" value="1"/>
</dbReference>
<dbReference type="InterPro" id="IPR000524">
    <property type="entry name" value="Tscrpt_reg_HTH_GntR"/>
</dbReference>
<proteinExistence type="inferred from homology"/>
<dbReference type="GO" id="GO:0003700">
    <property type="term" value="F:DNA-binding transcription factor activity"/>
    <property type="evidence" value="ECO:0007669"/>
    <property type="project" value="InterPro"/>
</dbReference>
<comment type="similarity">
    <text evidence="1">In the C-terminal section; belongs to the class-I pyridoxal-phosphate-dependent aminotransferase family.</text>
</comment>
<dbReference type="EMBL" id="LJRO01000090">
    <property type="protein sequence ID" value="KPZ05411.1"/>
    <property type="molecule type" value="Genomic_DNA"/>
</dbReference>
<gene>
    <name evidence="7" type="ORF">ALO43_00359</name>
</gene>
<evidence type="ECO:0000313" key="7">
    <source>
        <dbReference type="EMBL" id="KPZ05411.1"/>
    </source>
</evidence>
<keyword evidence="4" id="KW-0238">DNA-binding</keyword>
<evidence type="ECO:0000256" key="2">
    <source>
        <dbReference type="ARBA" id="ARBA00022898"/>
    </source>
</evidence>
<dbReference type="PANTHER" id="PTHR46577">
    <property type="entry name" value="HTH-TYPE TRANSCRIPTIONAL REGULATORY PROTEIN GABR"/>
    <property type="match status" value="1"/>
</dbReference>
<keyword evidence="2" id="KW-0663">Pyridoxal phosphate</keyword>
<dbReference type="Gene3D" id="1.10.10.10">
    <property type="entry name" value="Winged helix-like DNA-binding domain superfamily/Winged helix DNA-binding domain"/>
    <property type="match status" value="1"/>
</dbReference>
<dbReference type="SUPFAM" id="SSF53383">
    <property type="entry name" value="PLP-dependent transferases"/>
    <property type="match status" value="1"/>
</dbReference>
<dbReference type="PROSITE" id="PS50949">
    <property type="entry name" value="HTH_GNTR"/>
    <property type="match status" value="1"/>
</dbReference>
<protein>
    <submittedName>
        <fullName evidence="7">GntR family transcriptional regulator</fullName>
    </submittedName>
</protein>
<dbReference type="InterPro" id="IPR051446">
    <property type="entry name" value="HTH_trans_reg/aminotransferase"/>
</dbReference>
<dbReference type="PANTHER" id="PTHR46577:SF2">
    <property type="entry name" value="TRANSCRIPTIONAL REGULATORY PROTEIN"/>
    <property type="match status" value="1"/>
</dbReference>
<name>A0AA40TW66_9PSED</name>
<dbReference type="InterPro" id="IPR036388">
    <property type="entry name" value="WH-like_DNA-bd_sf"/>
</dbReference>
<evidence type="ECO:0000313" key="8">
    <source>
        <dbReference type="Proteomes" id="UP000050523"/>
    </source>
</evidence>
<comment type="caution">
    <text evidence="7">The sequence shown here is derived from an EMBL/GenBank/DDBJ whole genome shotgun (WGS) entry which is preliminary data.</text>
</comment>
<keyword evidence="3" id="KW-0805">Transcription regulation</keyword>
<dbReference type="Gene3D" id="3.90.1150.10">
    <property type="entry name" value="Aspartate Aminotransferase, domain 1"/>
    <property type="match status" value="1"/>
</dbReference>
<dbReference type="CDD" id="cd00609">
    <property type="entry name" value="AAT_like"/>
    <property type="match status" value="1"/>
</dbReference>
<accession>A0AA40TW66</accession>
<dbReference type="InterPro" id="IPR015422">
    <property type="entry name" value="PyrdxlP-dep_Trfase_small"/>
</dbReference>
<dbReference type="InterPro" id="IPR015424">
    <property type="entry name" value="PyrdxlP-dep_Trfase"/>
</dbReference>
<dbReference type="CDD" id="cd07377">
    <property type="entry name" value="WHTH_GntR"/>
    <property type="match status" value="1"/>
</dbReference>
<dbReference type="SMART" id="SM00345">
    <property type="entry name" value="HTH_GNTR"/>
    <property type="match status" value="1"/>
</dbReference>